<keyword evidence="1" id="KW-1133">Transmembrane helix</keyword>
<sequence>MLTLKRPVWLFACFIVYISVIGWHGSQSTPTPPFMDQITPTTASSPVLKMPKITSEFRAGRIYESFRALPSVKPTPQMLTM</sequence>
<dbReference type="EMBL" id="CH964291">
    <property type="protein sequence ID" value="KRG00377.1"/>
    <property type="molecule type" value="Genomic_DNA"/>
</dbReference>
<keyword evidence="1" id="KW-0472">Membrane</keyword>
<protein>
    <submittedName>
        <fullName evidence="2">Uncharacterized protein</fullName>
    </submittedName>
</protein>
<organism evidence="2 3">
    <name type="scientific">Drosophila willistoni</name>
    <name type="common">Fruit fly</name>
    <dbReference type="NCBI Taxonomy" id="7260"/>
    <lineage>
        <taxon>Eukaryota</taxon>
        <taxon>Metazoa</taxon>
        <taxon>Ecdysozoa</taxon>
        <taxon>Arthropoda</taxon>
        <taxon>Hexapoda</taxon>
        <taxon>Insecta</taxon>
        <taxon>Pterygota</taxon>
        <taxon>Neoptera</taxon>
        <taxon>Endopterygota</taxon>
        <taxon>Diptera</taxon>
        <taxon>Brachycera</taxon>
        <taxon>Muscomorpha</taxon>
        <taxon>Ephydroidea</taxon>
        <taxon>Drosophilidae</taxon>
        <taxon>Drosophila</taxon>
        <taxon>Sophophora</taxon>
    </lineage>
</organism>
<accession>A0A0Q9WY88</accession>
<evidence type="ECO:0000313" key="2">
    <source>
        <dbReference type="EMBL" id="KRG00377.1"/>
    </source>
</evidence>
<dbReference type="AlphaFoldDB" id="A0A0Q9WY88"/>
<gene>
    <name evidence="2" type="primary">Dwil\GK27502</name>
    <name evidence="2" type="ORF">Dwil_GK27502</name>
</gene>
<dbReference type="Proteomes" id="UP000007798">
    <property type="component" value="Unassembled WGS sequence"/>
</dbReference>
<feature type="non-terminal residue" evidence="2">
    <location>
        <position position="81"/>
    </location>
</feature>
<proteinExistence type="predicted"/>
<evidence type="ECO:0000313" key="3">
    <source>
        <dbReference type="Proteomes" id="UP000007798"/>
    </source>
</evidence>
<dbReference type="InParanoid" id="A0A0Q9WY88"/>
<evidence type="ECO:0000256" key="1">
    <source>
        <dbReference type="SAM" id="Phobius"/>
    </source>
</evidence>
<feature type="transmembrane region" description="Helical" evidence="1">
    <location>
        <begin position="7"/>
        <end position="25"/>
    </location>
</feature>
<keyword evidence="1" id="KW-0812">Transmembrane</keyword>
<keyword evidence="3" id="KW-1185">Reference proteome</keyword>
<reference evidence="2 3" key="1">
    <citation type="journal article" date="2007" name="Nature">
        <title>Evolution of genes and genomes on the Drosophila phylogeny.</title>
        <authorList>
            <consortium name="Drosophila 12 Genomes Consortium"/>
            <person name="Clark A.G."/>
            <person name="Eisen M.B."/>
            <person name="Smith D.R."/>
            <person name="Bergman C.M."/>
            <person name="Oliver B."/>
            <person name="Markow T.A."/>
            <person name="Kaufman T.C."/>
            <person name="Kellis M."/>
            <person name="Gelbart W."/>
            <person name="Iyer V.N."/>
            <person name="Pollard D.A."/>
            <person name="Sackton T.B."/>
            <person name="Larracuente A.M."/>
            <person name="Singh N.D."/>
            <person name="Abad J.P."/>
            <person name="Abt D.N."/>
            <person name="Adryan B."/>
            <person name="Aguade M."/>
            <person name="Akashi H."/>
            <person name="Anderson W.W."/>
            <person name="Aquadro C.F."/>
            <person name="Ardell D.H."/>
            <person name="Arguello R."/>
            <person name="Artieri C.G."/>
            <person name="Barbash D.A."/>
            <person name="Barker D."/>
            <person name="Barsanti P."/>
            <person name="Batterham P."/>
            <person name="Batzoglou S."/>
            <person name="Begun D."/>
            <person name="Bhutkar A."/>
            <person name="Blanco E."/>
            <person name="Bosak S.A."/>
            <person name="Bradley R.K."/>
            <person name="Brand A.D."/>
            <person name="Brent M.R."/>
            <person name="Brooks A.N."/>
            <person name="Brown R.H."/>
            <person name="Butlin R.K."/>
            <person name="Caggese C."/>
            <person name="Calvi B.R."/>
            <person name="Bernardo de Carvalho A."/>
            <person name="Caspi A."/>
            <person name="Castrezana S."/>
            <person name="Celniker S.E."/>
            <person name="Chang J.L."/>
            <person name="Chapple C."/>
            <person name="Chatterji S."/>
            <person name="Chinwalla A."/>
            <person name="Civetta A."/>
            <person name="Clifton S.W."/>
            <person name="Comeron J.M."/>
            <person name="Costello J.C."/>
            <person name="Coyne J.A."/>
            <person name="Daub J."/>
            <person name="David R.G."/>
            <person name="Delcher A.L."/>
            <person name="Delehaunty K."/>
            <person name="Do C.B."/>
            <person name="Ebling H."/>
            <person name="Edwards K."/>
            <person name="Eickbush T."/>
            <person name="Evans J.D."/>
            <person name="Filipski A."/>
            <person name="Findeiss S."/>
            <person name="Freyhult E."/>
            <person name="Fulton L."/>
            <person name="Fulton R."/>
            <person name="Garcia A.C."/>
            <person name="Gardiner A."/>
            <person name="Garfield D.A."/>
            <person name="Garvin B.E."/>
            <person name="Gibson G."/>
            <person name="Gilbert D."/>
            <person name="Gnerre S."/>
            <person name="Godfrey J."/>
            <person name="Good R."/>
            <person name="Gotea V."/>
            <person name="Gravely B."/>
            <person name="Greenberg A.J."/>
            <person name="Griffiths-Jones S."/>
            <person name="Gross S."/>
            <person name="Guigo R."/>
            <person name="Gustafson E.A."/>
            <person name="Haerty W."/>
            <person name="Hahn M.W."/>
            <person name="Halligan D.L."/>
            <person name="Halpern A.L."/>
            <person name="Halter G.M."/>
            <person name="Han M.V."/>
            <person name="Heger A."/>
            <person name="Hillier L."/>
            <person name="Hinrichs A.S."/>
            <person name="Holmes I."/>
            <person name="Hoskins R.A."/>
            <person name="Hubisz M.J."/>
            <person name="Hultmark D."/>
            <person name="Huntley M.A."/>
            <person name="Jaffe D.B."/>
            <person name="Jagadeeshan S."/>
            <person name="Jeck W.R."/>
            <person name="Johnson J."/>
            <person name="Jones C.D."/>
            <person name="Jordan W.C."/>
            <person name="Karpen G.H."/>
            <person name="Kataoka E."/>
            <person name="Keightley P.D."/>
            <person name="Kheradpour P."/>
            <person name="Kirkness E.F."/>
            <person name="Koerich L.B."/>
            <person name="Kristiansen K."/>
            <person name="Kudrna D."/>
            <person name="Kulathinal R.J."/>
            <person name="Kumar S."/>
            <person name="Kwok R."/>
            <person name="Lander E."/>
            <person name="Langley C.H."/>
            <person name="Lapoint R."/>
            <person name="Lazzaro B.P."/>
            <person name="Lee S.J."/>
            <person name="Levesque L."/>
            <person name="Li R."/>
            <person name="Lin C.F."/>
            <person name="Lin M.F."/>
            <person name="Lindblad-Toh K."/>
            <person name="Llopart A."/>
            <person name="Long M."/>
            <person name="Low L."/>
            <person name="Lozovsky E."/>
            <person name="Lu J."/>
            <person name="Luo M."/>
            <person name="Machado C.A."/>
            <person name="Makalowski W."/>
            <person name="Marzo M."/>
            <person name="Matsuda M."/>
            <person name="Matzkin L."/>
            <person name="McAllister B."/>
            <person name="McBride C.S."/>
            <person name="McKernan B."/>
            <person name="McKernan K."/>
            <person name="Mendez-Lago M."/>
            <person name="Minx P."/>
            <person name="Mollenhauer M.U."/>
            <person name="Montooth K."/>
            <person name="Mount S.M."/>
            <person name="Mu X."/>
            <person name="Myers E."/>
            <person name="Negre B."/>
            <person name="Newfeld S."/>
            <person name="Nielsen R."/>
            <person name="Noor M.A."/>
            <person name="O'Grady P."/>
            <person name="Pachter L."/>
            <person name="Papaceit M."/>
            <person name="Parisi M.J."/>
            <person name="Parisi M."/>
            <person name="Parts L."/>
            <person name="Pedersen J.S."/>
            <person name="Pesole G."/>
            <person name="Phillippy A.M."/>
            <person name="Ponting C.P."/>
            <person name="Pop M."/>
            <person name="Porcelli D."/>
            <person name="Powell J.R."/>
            <person name="Prohaska S."/>
            <person name="Pruitt K."/>
            <person name="Puig M."/>
            <person name="Quesneville H."/>
            <person name="Ram K.R."/>
            <person name="Rand D."/>
            <person name="Rasmussen M.D."/>
            <person name="Reed L.K."/>
            <person name="Reenan R."/>
            <person name="Reily A."/>
            <person name="Remington K.A."/>
            <person name="Rieger T.T."/>
            <person name="Ritchie M.G."/>
            <person name="Robin C."/>
            <person name="Rogers Y.H."/>
            <person name="Rohde C."/>
            <person name="Rozas J."/>
            <person name="Rubenfield M.J."/>
            <person name="Ruiz A."/>
            <person name="Russo S."/>
            <person name="Salzberg S.L."/>
            <person name="Sanchez-Gracia A."/>
            <person name="Saranga D.J."/>
            <person name="Sato H."/>
            <person name="Schaeffer S.W."/>
            <person name="Schatz M.C."/>
            <person name="Schlenke T."/>
            <person name="Schwartz R."/>
            <person name="Segarra C."/>
            <person name="Singh R.S."/>
            <person name="Sirot L."/>
            <person name="Sirota M."/>
            <person name="Sisneros N.B."/>
            <person name="Smith C.D."/>
            <person name="Smith T.F."/>
            <person name="Spieth J."/>
            <person name="Stage D.E."/>
            <person name="Stark A."/>
            <person name="Stephan W."/>
            <person name="Strausberg R.L."/>
            <person name="Strempel S."/>
            <person name="Sturgill D."/>
            <person name="Sutton G."/>
            <person name="Sutton G.G."/>
            <person name="Tao W."/>
            <person name="Teichmann S."/>
            <person name="Tobari Y.N."/>
            <person name="Tomimura Y."/>
            <person name="Tsolas J.M."/>
            <person name="Valente V.L."/>
            <person name="Venter E."/>
            <person name="Venter J.C."/>
            <person name="Vicario S."/>
            <person name="Vieira F.G."/>
            <person name="Vilella A.J."/>
            <person name="Villasante A."/>
            <person name="Walenz B."/>
            <person name="Wang J."/>
            <person name="Wasserman M."/>
            <person name="Watts T."/>
            <person name="Wilson D."/>
            <person name="Wilson R.K."/>
            <person name="Wing R.A."/>
            <person name="Wolfner M.F."/>
            <person name="Wong A."/>
            <person name="Wong G.K."/>
            <person name="Wu C.I."/>
            <person name="Wu G."/>
            <person name="Yamamoto D."/>
            <person name="Yang H.P."/>
            <person name="Yang S.P."/>
            <person name="Yorke J.A."/>
            <person name="Yoshida K."/>
            <person name="Zdobnov E."/>
            <person name="Zhang P."/>
            <person name="Zhang Y."/>
            <person name="Zimin A.V."/>
            <person name="Baldwin J."/>
            <person name="Abdouelleil A."/>
            <person name="Abdulkadir J."/>
            <person name="Abebe A."/>
            <person name="Abera B."/>
            <person name="Abreu J."/>
            <person name="Acer S.C."/>
            <person name="Aftuck L."/>
            <person name="Alexander A."/>
            <person name="An P."/>
            <person name="Anderson E."/>
            <person name="Anderson S."/>
            <person name="Arachi H."/>
            <person name="Azer M."/>
            <person name="Bachantsang P."/>
            <person name="Barry A."/>
            <person name="Bayul T."/>
            <person name="Berlin A."/>
            <person name="Bessette D."/>
            <person name="Bloom T."/>
            <person name="Blye J."/>
            <person name="Boguslavskiy L."/>
            <person name="Bonnet C."/>
            <person name="Boukhgalter B."/>
            <person name="Bourzgui I."/>
            <person name="Brown A."/>
            <person name="Cahill P."/>
            <person name="Channer S."/>
            <person name="Cheshatsang Y."/>
            <person name="Chuda L."/>
            <person name="Citroen M."/>
            <person name="Collymore A."/>
            <person name="Cooke P."/>
            <person name="Costello M."/>
            <person name="D'Aco K."/>
            <person name="Daza R."/>
            <person name="De Haan G."/>
            <person name="DeGray S."/>
            <person name="DeMaso C."/>
            <person name="Dhargay N."/>
            <person name="Dooley K."/>
            <person name="Dooley E."/>
            <person name="Doricent M."/>
            <person name="Dorje P."/>
            <person name="Dorjee K."/>
            <person name="Dupes A."/>
            <person name="Elong R."/>
            <person name="Falk J."/>
            <person name="Farina A."/>
            <person name="Faro S."/>
            <person name="Ferguson D."/>
            <person name="Fisher S."/>
            <person name="Foley C.D."/>
            <person name="Franke A."/>
            <person name="Friedrich D."/>
            <person name="Gadbois L."/>
            <person name="Gearin G."/>
            <person name="Gearin C.R."/>
            <person name="Giannoukos G."/>
            <person name="Goode T."/>
            <person name="Graham J."/>
            <person name="Grandbois E."/>
            <person name="Grewal S."/>
            <person name="Gyaltsen K."/>
            <person name="Hafez N."/>
            <person name="Hagos B."/>
            <person name="Hall J."/>
            <person name="Henson C."/>
            <person name="Hollinger A."/>
            <person name="Honan T."/>
            <person name="Huard M.D."/>
            <person name="Hughes L."/>
            <person name="Hurhula B."/>
            <person name="Husby M.E."/>
            <person name="Kamat A."/>
            <person name="Kanga B."/>
            <person name="Kashin S."/>
            <person name="Khazanovich D."/>
            <person name="Kisner P."/>
            <person name="Lance K."/>
            <person name="Lara M."/>
            <person name="Lee W."/>
            <person name="Lennon N."/>
            <person name="Letendre F."/>
            <person name="LeVine R."/>
            <person name="Lipovsky A."/>
            <person name="Liu X."/>
            <person name="Liu J."/>
            <person name="Liu S."/>
            <person name="Lokyitsang T."/>
            <person name="Lokyitsang Y."/>
            <person name="Lubonja R."/>
            <person name="Lui A."/>
            <person name="MacDonald P."/>
            <person name="Magnisalis V."/>
            <person name="Maru K."/>
            <person name="Matthews C."/>
            <person name="McCusker W."/>
            <person name="McDonough S."/>
            <person name="Mehta T."/>
            <person name="Meldrim J."/>
            <person name="Meneus L."/>
            <person name="Mihai O."/>
            <person name="Mihalev A."/>
            <person name="Mihova T."/>
            <person name="Mittelman R."/>
            <person name="Mlenga V."/>
            <person name="Montmayeur A."/>
            <person name="Mulrain L."/>
            <person name="Navidi A."/>
            <person name="Naylor J."/>
            <person name="Negash T."/>
            <person name="Nguyen T."/>
            <person name="Nguyen N."/>
            <person name="Nicol R."/>
            <person name="Norbu C."/>
            <person name="Norbu N."/>
            <person name="Novod N."/>
            <person name="O'Neill B."/>
            <person name="Osman S."/>
            <person name="Markiewicz E."/>
            <person name="Oyono O.L."/>
            <person name="Patti C."/>
            <person name="Phunkhang P."/>
            <person name="Pierre F."/>
            <person name="Priest M."/>
            <person name="Raghuraman S."/>
            <person name="Rege F."/>
            <person name="Reyes R."/>
            <person name="Rise C."/>
            <person name="Rogov P."/>
            <person name="Ross K."/>
            <person name="Ryan E."/>
            <person name="Settipalli S."/>
            <person name="Shea T."/>
            <person name="Sherpa N."/>
            <person name="Shi L."/>
            <person name="Shih D."/>
            <person name="Sparrow T."/>
            <person name="Spaulding J."/>
            <person name="Stalker J."/>
            <person name="Stange-Thomann N."/>
            <person name="Stavropoulos S."/>
            <person name="Stone C."/>
            <person name="Strader C."/>
            <person name="Tesfaye S."/>
            <person name="Thomson T."/>
            <person name="Thoulutsang Y."/>
            <person name="Thoulutsang D."/>
            <person name="Topham K."/>
            <person name="Topping I."/>
            <person name="Tsamla T."/>
            <person name="Vassiliev H."/>
            <person name="Vo A."/>
            <person name="Wangchuk T."/>
            <person name="Wangdi T."/>
            <person name="Weiand M."/>
            <person name="Wilkinson J."/>
            <person name="Wilson A."/>
            <person name="Yadav S."/>
            <person name="Young G."/>
            <person name="Yu Q."/>
            <person name="Zembek L."/>
            <person name="Zhong D."/>
            <person name="Zimmer A."/>
            <person name="Zwirko Z."/>
            <person name="Jaffe D.B."/>
            <person name="Alvarez P."/>
            <person name="Brockman W."/>
            <person name="Butler J."/>
            <person name="Chin C."/>
            <person name="Gnerre S."/>
            <person name="Grabherr M."/>
            <person name="Kleber M."/>
            <person name="Mauceli E."/>
            <person name="MacCallum I."/>
        </authorList>
    </citation>
    <scope>NUCLEOTIDE SEQUENCE [LARGE SCALE GENOMIC DNA]</scope>
    <source>
        <strain evidence="3">Tucson 14030-0811.24</strain>
    </source>
</reference>
<name>A0A0Q9WY88_DROWI</name>